<evidence type="ECO:0000313" key="4">
    <source>
        <dbReference type="Proteomes" id="UP000821837"/>
    </source>
</evidence>
<feature type="region of interest" description="Disordered" evidence="1">
    <location>
        <begin position="577"/>
        <end position="598"/>
    </location>
</feature>
<feature type="compositionally biased region" description="Polar residues" evidence="1">
    <location>
        <begin position="359"/>
        <end position="379"/>
    </location>
</feature>
<accession>A0A9D4T4E8</accession>
<dbReference type="Proteomes" id="UP000821837">
    <property type="component" value="Unassembled WGS sequence"/>
</dbReference>
<feature type="chain" id="PRO_5038713219" evidence="2">
    <location>
        <begin position="21"/>
        <end position="770"/>
    </location>
</feature>
<reference evidence="3" key="1">
    <citation type="journal article" date="2020" name="Cell">
        <title>Large-Scale Comparative Analyses of Tick Genomes Elucidate Their Genetic Diversity and Vector Capacities.</title>
        <authorList>
            <consortium name="Tick Genome and Microbiome Consortium (TIGMIC)"/>
            <person name="Jia N."/>
            <person name="Wang J."/>
            <person name="Shi W."/>
            <person name="Du L."/>
            <person name="Sun Y."/>
            <person name="Zhan W."/>
            <person name="Jiang J.F."/>
            <person name="Wang Q."/>
            <person name="Zhang B."/>
            <person name="Ji P."/>
            <person name="Bell-Sakyi L."/>
            <person name="Cui X.M."/>
            <person name="Yuan T.T."/>
            <person name="Jiang B.G."/>
            <person name="Yang W.F."/>
            <person name="Lam T.T."/>
            <person name="Chang Q.C."/>
            <person name="Ding S.J."/>
            <person name="Wang X.J."/>
            <person name="Zhu J.G."/>
            <person name="Ruan X.D."/>
            <person name="Zhao L."/>
            <person name="Wei J.T."/>
            <person name="Ye R.Z."/>
            <person name="Que T.C."/>
            <person name="Du C.H."/>
            <person name="Zhou Y.H."/>
            <person name="Cheng J.X."/>
            <person name="Dai P.F."/>
            <person name="Guo W.B."/>
            <person name="Han X.H."/>
            <person name="Huang E.J."/>
            <person name="Li L.F."/>
            <person name="Wei W."/>
            <person name="Gao Y.C."/>
            <person name="Liu J.Z."/>
            <person name="Shao H.Z."/>
            <person name="Wang X."/>
            <person name="Wang C.C."/>
            <person name="Yang T.C."/>
            <person name="Huo Q.B."/>
            <person name="Li W."/>
            <person name="Chen H.Y."/>
            <person name="Chen S.E."/>
            <person name="Zhou L.G."/>
            <person name="Ni X.B."/>
            <person name="Tian J.H."/>
            <person name="Sheng Y."/>
            <person name="Liu T."/>
            <person name="Pan Y.S."/>
            <person name="Xia L.Y."/>
            <person name="Li J."/>
            <person name="Zhao F."/>
            <person name="Cao W.C."/>
        </authorList>
    </citation>
    <scope>NUCLEOTIDE SEQUENCE</scope>
    <source>
        <strain evidence="3">Rsan-2018</strain>
    </source>
</reference>
<dbReference type="EMBL" id="JABSTV010001248">
    <property type="protein sequence ID" value="KAH7969719.1"/>
    <property type="molecule type" value="Genomic_DNA"/>
</dbReference>
<keyword evidence="4" id="KW-1185">Reference proteome</keyword>
<feature type="compositionally biased region" description="Low complexity" evidence="1">
    <location>
        <begin position="290"/>
        <end position="303"/>
    </location>
</feature>
<dbReference type="AlphaFoldDB" id="A0A9D4T4E8"/>
<evidence type="ECO:0000313" key="3">
    <source>
        <dbReference type="EMBL" id="KAH7969719.1"/>
    </source>
</evidence>
<organism evidence="3 4">
    <name type="scientific">Rhipicephalus sanguineus</name>
    <name type="common">Brown dog tick</name>
    <name type="synonym">Ixodes sanguineus</name>
    <dbReference type="NCBI Taxonomy" id="34632"/>
    <lineage>
        <taxon>Eukaryota</taxon>
        <taxon>Metazoa</taxon>
        <taxon>Ecdysozoa</taxon>
        <taxon>Arthropoda</taxon>
        <taxon>Chelicerata</taxon>
        <taxon>Arachnida</taxon>
        <taxon>Acari</taxon>
        <taxon>Parasitiformes</taxon>
        <taxon>Ixodida</taxon>
        <taxon>Ixodoidea</taxon>
        <taxon>Ixodidae</taxon>
        <taxon>Rhipicephalinae</taxon>
        <taxon>Rhipicephalus</taxon>
        <taxon>Rhipicephalus</taxon>
    </lineage>
</organism>
<feature type="signal peptide" evidence="2">
    <location>
        <begin position="1"/>
        <end position="20"/>
    </location>
</feature>
<proteinExistence type="predicted"/>
<feature type="region of interest" description="Disordered" evidence="1">
    <location>
        <begin position="394"/>
        <end position="525"/>
    </location>
</feature>
<evidence type="ECO:0000256" key="2">
    <source>
        <dbReference type="SAM" id="SignalP"/>
    </source>
</evidence>
<dbReference type="VEuPathDB" id="VectorBase:RSAN_032311"/>
<comment type="caution">
    <text evidence="3">The sequence shown here is derived from an EMBL/GenBank/DDBJ whole genome shotgun (WGS) entry which is preliminary data.</text>
</comment>
<feature type="region of interest" description="Disordered" evidence="1">
    <location>
        <begin position="268"/>
        <end position="379"/>
    </location>
</feature>
<feature type="compositionally biased region" description="Low complexity" evidence="1">
    <location>
        <begin position="577"/>
        <end position="589"/>
    </location>
</feature>
<reference evidence="3" key="2">
    <citation type="submission" date="2021-09" db="EMBL/GenBank/DDBJ databases">
        <authorList>
            <person name="Jia N."/>
            <person name="Wang J."/>
            <person name="Shi W."/>
            <person name="Du L."/>
            <person name="Sun Y."/>
            <person name="Zhan W."/>
            <person name="Jiang J."/>
            <person name="Wang Q."/>
            <person name="Zhang B."/>
            <person name="Ji P."/>
            <person name="Sakyi L.B."/>
            <person name="Cui X."/>
            <person name="Yuan T."/>
            <person name="Jiang B."/>
            <person name="Yang W."/>
            <person name="Lam T.T.-Y."/>
            <person name="Chang Q."/>
            <person name="Ding S."/>
            <person name="Wang X."/>
            <person name="Zhu J."/>
            <person name="Ruan X."/>
            <person name="Zhao L."/>
            <person name="Wei J."/>
            <person name="Que T."/>
            <person name="Du C."/>
            <person name="Cheng J."/>
            <person name="Dai P."/>
            <person name="Han X."/>
            <person name="Huang E."/>
            <person name="Gao Y."/>
            <person name="Liu J."/>
            <person name="Shao H."/>
            <person name="Ye R."/>
            <person name="Li L."/>
            <person name="Wei W."/>
            <person name="Wang X."/>
            <person name="Wang C."/>
            <person name="Huo Q."/>
            <person name="Li W."/>
            <person name="Guo W."/>
            <person name="Chen H."/>
            <person name="Chen S."/>
            <person name="Zhou L."/>
            <person name="Zhou L."/>
            <person name="Ni X."/>
            <person name="Tian J."/>
            <person name="Zhou Y."/>
            <person name="Sheng Y."/>
            <person name="Liu T."/>
            <person name="Pan Y."/>
            <person name="Xia L."/>
            <person name="Li J."/>
            <person name="Zhao F."/>
            <person name="Cao W."/>
        </authorList>
    </citation>
    <scope>NUCLEOTIDE SEQUENCE</scope>
    <source>
        <strain evidence="3">Rsan-2018</strain>
        <tissue evidence="3">Larvae</tissue>
    </source>
</reference>
<evidence type="ECO:0000256" key="1">
    <source>
        <dbReference type="SAM" id="MobiDB-lite"/>
    </source>
</evidence>
<protein>
    <submittedName>
        <fullName evidence="3">Uncharacterized protein</fullName>
    </submittedName>
</protein>
<sequence length="770" mass="80483">MATTSAHPLAVLAALMICTGWNNQLYASAQFVKGGGVKGSVRGVESGNFRSFKNELGLGVSGSGGTKGFSSVKGSLSGTKGGAAMKKGGISSFGSKGGFGSSSLTSKGFSNFVKGGFGTSSLQQGQQSVGLKSVKGSSGLKGDSLKGSVLSQEFSQVKGIKGDLGGQSAKGIVKGALAGDSKQSRQSFGLGGTKGGQDLFAKGSTKGGALISMLQGQQFSQVKGTKGSVGVKGITGSQFGTKGFGKGDLAQSQKQSLLGGIKGTSGLKGSLKGRFPERESYNGLQSGQLSAGTKGFKGGSSSSILEQQTDQKSRRLLNDGAFGLDGGEVQQSSKTKGSLKGAAVGFRRRASSFSNASSETQKTQQSSIEHSGHRAQQSRFNSFGSSGILRSVHFRGPSGQLKHHSQQSFSSHRWVSGHGGFGASRHSFSSQRRHSGETGLTFGGQQQQQRSNKGAAFRQVGKDNLLQQSQQQMSQSRKNIGSFQRGSTQLTGNQLGGQGQRLQSQSTGVSGFSFPSKGQQQRIGQSSQIAFLSGIRKGNEAAQQAVGQNSLSASSFNQRRADLGKSRVILESGLVQGSSSGAASQQKSQRLMQSNQAAKKRSFALGSAGLRPGSDSGEHDAPRLFTLTESGRVDHTDRRTKADHIAVEAAVPVDDEPEFGSLKLPGSFADYVGADDDVAVCSEVSLDDIIETVRPDTAGTSDEEEMDDAAEASASVPTYADVLCYVDHIRRFACARDEIGDLLPDVAAIERKLMRRGWDMKMKFIWIRTA</sequence>
<keyword evidence="2" id="KW-0732">Signal</keyword>
<gene>
    <name evidence="3" type="ORF">HPB52_021687</name>
</gene>
<name>A0A9D4T4E8_RHISA</name>
<feature type="compositionally biased region" description="Low complexity" evidence="1">
    <location>
        <begin position="467"/>
        <end position="476"/>
    </location>
</feature>